<feature type="compositionally biased region" description="Basic residues" evidence="2">
    <location>
        <begin position="402"/>
        <end position="414"/>
    </location>
</feature>
<organism evidence="4 5">
    <name type="scientific">Haemaphysalis longicornis</name>
    <name type="common">Bush tick</name>
    <dbReference type="NCBI Taxonomy" id="44386"/>
    <lineage>
        <taxon>Eukaryota</taxon>
        <taxon>Metazoa</taxon>
        <taxon>Ecdysozoa</taxon>
        <taxon>Arthropoda</taxon>
        <taxon>Chelicerata</taxon>
        <taxon>Arachnida</taxon>
        <taxon>Acari</taxon>
        <taxon>Parasitiformes</taxon>
        <taxon>Ixodida</taxon>
        <taxon>Ixodoidea</taxon>
        <taxon>Ixodidae</taxon>
        <taxon>Haemaphysalinae</taxon>
        <taxon>Haemaphysalis</taxon>
    </lineage>
</organism>
<feature type="compositionally biased region" description="Basic and acidic residues" evidence="2">
    <location>
        <begin position="367"/>
        <end position="378"/>
    </location>
</feature>
<proteinExistence type="predicted"/>
<dbReference type="Proteomes" id="UP000821853">
    <property type="component" value="Chromosome 2"/>
</dbReference>
<evidence type="ECO:0000313" key="4">
    <source>
        <dbReference type="EMBL" id="KAH9367278.1"/>
    </source>
</evidence>
<reference evidence="4 5" key="1">
    <citation type="journal article" date="2020" name="Cell">
        <title>Large-Scale Comparative Analyses of Tick Genomes Elucidate Their Genetic Diversity and Vector Capacities.</title>
        <authorList>
            <consortium name="Tick Genome and Microbiome Consortium (TIGMIC)"/>
            <person name="Jia N."/>
            <person name="Wang J."/>
            <person name="Shi W."/>
            <person name="Du L."/>
            <person name="Sun Y."/>
            <person name="Zhan W."/>
            <person name="Jiang J.F."/>
            <person name="Wang Q."/>
            <person name="Zhang B."/>
            <person name="Ji P."/>
            <person name="Bell-Sakyi L."/>
            <person name="Cui X.M."/>
            <person name="Yuan T.T."/>
            <person name="Jiang B.G."/>
            <person name="Yang W.F."/>
            <person name="Lam T.T."/>
            <person name="Chang Q.C."/>
            <person name="Ding S.J."/>
            <person name="Wang X.J."/>
            <person name="Zhu J.G."/>
            <person name="Ruan X.D."/>
            <person name="Zhao L."/>
            <person name="Wei J.T."/>
            <person name="Ye R.Z."/>
            <person name="Que T.C."/>
            <person name="Du C.H."/>
            <person name="Zhou Y.H."/>
            <person name="Cheng J.X."/>
            <person name="Dai P.F."/>
            <person name="Guo W.B."/>
            <person name="Han X.H."/>
            <person name="Huang E.J."/>
            <person name="Li L.F."/>
            <person name="Wei W."/>
            <person name="Gao Y.C."/>
            <person name="Liu J.Z."/>
            <person name="Shao H.Z."/>
            <person name="Wang X."/>
            <person name="Wang C.C."/>
            <person name="Yang T.C."/>
            <person name="Huo Q.B."/>
            <person name="Li W."/>
            <person name="Chen H.Y."/>
            <person name="Chen S.E."/>
            <person name="Zhou L.G."/>
            <person name="Ni X.B."/>
            <person name="Tian J.H."/>
            <person name="Sheng Y."/>
            <person name="Liu T."/>
            <person name="Pan Y.S."/>
            <person name="Xia L.Y."/>
            <person name="Li J."/>
            <person name="Zhao F."/>
            <person name="Cao W.C."/>
        </authorList>
    </citation>
    <scope>NUCLEOTIDE SEQUENCE [LARGE SCALE GENOMIC DNA]</scope>
    <source>
        <strain evidence="4">HaeL-2018</strain>
    </source>
</reference>
<feature type="compositionally biased region" description="Basic residues" evidence="2">
    <location>
        <begin position="355"/>
        <end position="366"/>
    </location>
</feature>
<dbReference type="OrthoDB" id="427960at2759"/>
<feature type="region of interest" description="Disordered" evidence="2">
    <location>
        <begin position="64"/>
        <end position="102"/>
    </location>
</feature>
<comment type="caution">
    <text evidence="4">The sequence shown here is derived from an EMBL/GenBank/DDBJ whole genome shotgun (WGS) entry which is preliminary data.</text>
</comment>
<feature type="region of interest" description="Disordered" evidence="2">
    <location>
        <begin position="352"/>
        <end position="472"/>
    </location>
</feature>
<dbReference type="InterPro" id="IPR001878">
    <property type="entry name" value="Znf_CCHC"/>
</dbReference>
<dbReference type="GO" id="GO:0008270">
    <property type="term" value="F:zinc ion binding"/>
    <property type="evidence" value="ECO:0007669"/>
    <property type="project" value="UniProtKB-KW"/>
</dbReference>
<keyword evidence="1" id="KW-0863">Zinc-finger</keyword>
<feature type="compositionally biased region" description="Polar residues" evidence="2">
    <location>
        <begin position="423"/>
        <end position="435"/>
    </location>
</feature>
<accession>A0A9J6FM45</accession>
<protein>
    <recommendedName>
        <fullName evidence="3">CCHC-type domain-containing protein</fullName>
    </recommendedName>
</protein>
<sequence length="533" mass="58185">MEKQLGTKAAGAAGAVAAITSSPEQRAAGVSTQRVGATVKMVTVVEGEAISPQNMLTRQDGYLSTTEPSVAPSKVTLPPSPLPVQPTKVRHRHPHHRPPCHPVLAQCPELRLLKTPPKYRPAPLPKDDIKIFIRPRDGLNVANHSGTTLFNTLRQAAGLTLEETRGDHLSVNLGQNLLVLSSPNPDRAEKYAHITSLTLEDAVFSARGYIACPENTVKEVIHGIPPNYSAADIHTAVVQPCNPTALHARRMGQTNTMLVSFSGSRVPHYIDYEGTVTRCYIHKRKHEVCSACGKLGHRADVCPYPDRAYCAACGLANPMEEHECIIKCALCGLDHATGDAVCQQRYRTPFALRQRQQRRARSRSRIRNGEPHHNRDRTGSFPRLPSDLSVPASKPTTQSTVQRRRSRSKSKRRGSQPPPPATGASSDQRPSSQVSWAAVASPKNEQPSRSPALPVRHSSSNPHPPPPPPSSELAYLRTLLESVVAAQRQLQADVKQLQQAIRTPPPFPMLLSTHCSQCNERISASPPPPPPKR</sequence>
<evidence type="ECO:0000256" key="2">
    <source>
        <dbReference type="SAM" id="MobiDB-lite"/>
    </source>
</evidence>
<dbReference type="EMBL" id="JABSTR010000004">
    <property type="protein sequence ID" value="KAH9367278.1"/>
    <property type="molecule type" value="Genomic_DNA"/>
</dbReference>
<feature type="domain" description="CCHC-type" evidence="3">
    <location>
        <begin position="289"/>
        <end position="303"/>
    </location>
</feature>
<gene>
    <name evidence="4" type="ORF">HPB48_004421</name>
</gene>
<name>A0A9J6FM45_HAELO</name>
<evidence type="ECO:0000259" key="3">
    <source>
        <dbReference type="PROSITE" id="PS50158"/>
    </source>
</evidence>
<keyword evidence="5" id="KW-1185">Reference proteome</keyword>
<dbReference type="PROSITE" id="PS50158">
    <property type="entry name" value="ZF_CCHC"/>
    <property type="match status" value="1"/>
</dbReference>
<dbReference type="GO" id="GO:0003676">
    <property type="term" value="F:nucleic acid binding"/>
    <property type="evidence" value="ECO:0007669"/>
    <property type="project" value="InterPro"/>
</dbReference>
<feature type="compositionally biased region" description="Basic residues" evidence="2">
    <location>
        <begin position="88"/>
        <end position="99"/>
    </location>
</feature>
<keyword evidence="1" id="KW-0479">Metal-binding</keyword>
<evidence type="ECO:0000256" key="1">
    <source>
        <dbReference type="PROSITE-ProRule" id="PRU00047"/>
    </source>
</evidence>
<evidence type="ECO:0000313" key="5">
    <source>
        <dbReference type="Proteomes" id="UP000821853"/>
    </source>
</evidence>
<dbReference type="AlphaFoldDB" id="A0A9J6FM45"/>
<keyword evidence="1" id="KW-0862">Zinc</keyword>
<dbReference type="VEuPathDB" id="VectorBase:HLOH_065040"/>